<dbReference type="SUPFAM" id="SSF53474">
    <property type="entry name" value="alpha/beta-Hydrolases"/>
    <property type="match status" value="1"/>
</dbReference>
<dbReference type="AlphaFoldDB" id="A0A139AVU3"/>
<dbReference type="Gene3D" id="3.40.50.1820">
    <property type="entry name" value="alpha/beta hydrolase"/>
    <property type="match status" value="1"/>
</dbReference>
<evidence type="ECO:0000313" key="5">
    <source>
        <dbReference type="Proteomes" id="UP000070544"/>
    </source>
</evidence>
<feature type="compositionally biased region" description="Pro residues" evidence="2">
    <location>
        <begin position="254"/>
        <end position="263"/>
    </location>
</feature>
<gene>
    <name evidence="4" type="ORF">M427DRAFT_52185</name>
</gene>
<proteinExistence type="predicted"/>
<keyword evidence="5" id="KW-1185">Reference proteome</keyword>
<dbReference type="EMBL" id="KQ965735">
    <property type="protein sequence ID" value="KXS20595.1"/>
    <property type="molecule type" value="Genomic_DNA"/>
</dbReference>
<dbReference type="STRING" id="1344416.A0A139AVU3"/>
<feature type="region of interest" description="Disordered" evidence="2">
    <location>
        <begin position="249"/>
        <end position="284"/>
    </location>
</feature>
<evidence type="ECO:0000256" key="1">
    <source>
        <dbReference type="ARBA" id="ARBA00022801"/>
    </source>
</evidence>
<evidence type="ECO:0000313" key="4">
    <source>
        <dbReference type="EMBL" id="KXS20595.1"/>
    </source>
</evidence>
<dbReference type="OMA" id="WVECEIL"/>
<dbReference type="OrthoDB" id="408631at2759"/>
<reference evidence="4 5" key="1">
    <citation type="journal article" date="2015" name="Genome Biol. Evol.">
        <title>Phylogenomic analyses indicate that early fungi evolved digesting cell walls of algal ancestors of land plants.</title>
        <authorList>
            <person name="Chang Y."/>
            <person name="Wang S."/>
            <person name="Sekimoto S."/>
            <person name="Aerts A.L."/>
            <person name="Choi C."/>
            <person name="Clum A."/>
            <person name="LaButti K.M."/>
            <person name="Lindquist E.A."/>
            <person name="Yee Ngan C."/>
            <person name="Ohm R.A."/>
            <person name="Salamov A.A."/>
            <person name="Grigoriev I.V."/>
            <person name="Spatafora J.W."/>
            <person name="Berbee M.L."/>
        </authorList>
    </citation>
    <scope>NUCLEOTIDE SEQUENCE [LARGE SCALE GENOMIC DNA]</scope>
    <source>
        <strain evidence="4 5">JEL478</strain>
    </source>
</reference>
<feature type="domain" description="Alpha/beta hydrolase fold-3" evidence="3">
    <location>
        <begin position="311"/>
        <end position="561"/>
    </location>
</feature>
<dbReference type="InterPro" id="IPR050300">
    <property type="entry name" value="GDXG_lipolytic_enzyme"/>
</dbReference>
<feature type="compositionally biased region" description="Polar residues" evidence="2">
    <location>
        <begin position="118"/>
        <end position="127"/>
    </location>
</feature>
<dbReference type="Proteomes" id="UP000070544">
    <property type="component" value="Unassembled WGS sequence"/>
</dbReference>
<organism evidence="4 5">
    <name type="scientific">Gonapodya prolifera (strain JEL478)</name>
    <name type="common">Monoblepharis prolifera</name>
    <dbReference type="NCBI Taxonomy" id="1344416"/>
    <lineage>
        <taxon>Eukaryota</taxon>
        <taxon>Fungi</taxon>
        <taxon>Fungi incertae sedis</taxon>
        <taxon>Chytridiomycota</taxon>
        <taxon>Chytridiomycota incertae sedis</taxon>
        <taxon>Monoblepharidomycetes</taxon>
        <taxon>Monoblepharidales</taxon>
        <taxon>Gonapodyaceae</taxon>
        <taxon>Gonapodya</taxon>
    </lineage>
</organism>
<sequence>MATAATQLPTSALPDGHLWTQTYADDAGVDLDLATAAAEAAEEVAKAAEAAVKSTVESHVQPSTATDATLAPPEDTHALKRASSATASATDGTLHGDAPSTPPFQRSASAGAVLSTPPARSSTQTGPRPTFKKGAFDSFTSAQEAKPMQRVPLITAGMALARGVVLGPPLEGWSPMEAAISHFLRKTLGDGRIYANIQTQRAALDSLPYPTPKGVHIAKFHLPKRTDIYNSLIARSEALDKSRGWFTPKSLPSAPAPSSPKPTPTRTSSFSFPTLTRKNSAAPPNPADWVECEILEYHGSGKKWDGNGPTVLYIHGGAWIIGSPKAYRWISTRLAKELNARVIVVHYGLAPEAPFPAGIIDVVSTYAFLTLPASSDTPAHPLTPAPVGVAGCAVEKGVHFGGDSAGGNISLALLHLIALSQTPASVLPFTTSTLPEPVKLRKPASTFLMSPATELTLSNPDYQLNRFDFLPWAPLPDILVKQVHAYCTNAEIVTSVVSPGIYGWFGNPAVEGGRLDLGPILVQVGEAERLWGQGLTAALRLARLGHPTRVESYQNQPHVFQIVTSILNRPVGKRALESIFTHIRAAENGSGPPVTPVVPTPNGTDPVMQCFSVDPKGALIPTTTVALREHLGELRKRVLAHVGGKEPKSKKLIRRDSQIPRAEIWNGWLSEWYTDMSEAKWEEAEQYGIPDALKVLFME</sequence>
<protein>
    <submittedName>
        <fullName evidence="4">Alpha/beta-hydrolase</fullName>
    </submittedName>
</protein>
<dbReference type="PANTHER" id="PTHR48081:SF8">
    <property type="entry name" value="ALPHA_BETA HYDROLASE FOLD-3 DOMAIN-CONTAINING PROTEIN-RELATED"/>
    <property type="match status" value="1"/>
</dbReference>
<feature type="compositionally biased region" description="Low complexity" evidence="2">
    <location>
        <begin position="264"/>
        <end position="277"/>
    </location>
</feature>
<evidence type="ECO:0000259" key="3">
    <source>
        <dbReference type="Pfam" id="PF07859"/>
    </source>
</evidence>
<dbReference type="GO" id="GO:0016787">
    <property type="term" value="F:hydrolase activity"/>
    <property type="evidence" value="ECO:0007669"/>
    <property type="project" value="UniProtKB-KW"/>
</dbReference>
<evidence type="ECO:0000256" key="2">
    <source>
        <dbReference type="SAM" id="MobiDB-lite"/>
    </source>
</evidence>
<feature type="region of interest" description="Disordered" evidence="2">
    <location>
        <begin position="56"/>
        <end position="134"/>
    </location>
</feature>
<dbReference type="InterPro" id="IPR029058">
    <property type="entry name" value="AB_hydrolase_fold"/>
</dbReference>
<keyword evidence="1 4" id="KW-0378">Hydrolase</keyword>
<dbReference type="Pfam" id="PF07859">
    <property type="entry name" value="Abhydrolase_3"/>
    <property type="match status" value="1"/>
</dbReference>
<dbReference type="InterPro" id="IPR013094">
    <property type="entry name" value="AB_hydrolase_3"/>
</dbReference>
<dbReference type="PANTHER" id="PTHR48081">
    <property type="entry name" value="AB HYDROLASE SUPERFAMILY PROTEIN C4A8.06C"/>
    <property type="match status" value="1"/>
</dbReference>
<accession>A0A139AVU3</accession>
<name>A0A139AVU3_GONPJ</name>